<evidence type="ECO:0000256" key="1">
    <source>
        <dbReference type="SAM" id="MobiDB-lite"/>
    </source>
</evidence>
<dbReference type="PANTHER" id="PTHR33432:SF22">
    <property type="entry name" value="OS10G0436850 PROTEIN"/>
    <property type="match status" value="1"/>
</dbReference>
<reference evidence="2 3" key="2">
    <citation type="journal article" date="2017" name="Front. Plant Sci.">
        <title>Gene Classification and Mining of Molecular Markers Useful in Red Clover (Trifolium pratense) Breeding.</title>
        <authorList>
            <person name="Istvanek J."/>
            <person name="Dluhosova J."/>
            <person name="Dluhos P."/>
            <person name="Patkova L."/>
            <person name="Nedelnik J."/>
            <person name="Repkova J."/>
        </authorList>
    </citation>
    <scope>NUCLEOTIDE SEQUENCE [LARGE SCALE GENOMIC DNA]</scope>
    <source>
        <strain evidence="3">cv. Tatra</strain>
        <tissue evidence="2">Young leaves</tissue>
    </source>
</reference>
<sequence length="189" mass="21064">MFNYDAQLSPIGRGSVPKGNCQFVHGSAEPPKEMFNYDAQLPPPGGRESMAKGNCQFVHGNAEPPKEKFNYGVQLLPSGRGSVPKGNYHNKQPFHPSEPPVLNNKPDVIRLRPTHRVIHGVENMLFNRENPEPVAIERAKQTLHEQERDLLEAIGKLENVLEDDDEAPQNLQNDSGRTRNDGPCRGNIS</sequence>
<dbReference type="EMBL" id="ASHM01004775">
    <property type="protein sequence ID" value="PNY11768.1"/>
    <property type="molecule type" value="Genomic_DNA"/>
</dbReference>
<organism evidence="2 3">
    <name type="scientific">Trifolium pratense</name>
    <name type="common">Red clover</name>
    <dbReference type="NCBI Taxonomy" id="57577"/>
    <lineage>
        <taxon>Eukaryota</taxon>
        <taxon>Viridiplantae</taxon>
        <taxon>Streptophyta</taxon>
        <taxon>Embryophyta</taxon>
        <taxon>Tracheophyta</taxon>
        <taxon>Spermatophyta</taxon>
        <taxon>Magnoliopsida</taxon>
        <taxon>eudicotyledons</taxon>
        <taxon>Gunneridae</taxon>
        <taxon>Pentapetalae</taxon>
        <taxon>rosids</taxon>
        <taxon>fabids</taxon>
        <taxon>Fabales</taxon>
        <taxon>Fabaceae</taxon>
        <taxon>Papilionoideae</taxon>
        <taxon>50 kb inversion clade</taxon>
        <taxon>NPAAA clade</taxon>
        <taxon>Hologalegina</taxon>
        <taxon>IRL clade</taxon>
        <taxon>Trifolieae</taxon>
        <taxon>Trifolium</taxon>
    </lineage>
</organism>
<accession>A0A2K3P913</accession>
<evidence type="ECO:0000313" key="2">
    <source>
        <dbReference type="EMBL" id="PNY11768.1"/>
    </source>
</evidence>
<dbReference type="PANTHER" id="PTHR33432">
    <property type="entry name" value="PROTEIN EMSY-LIKE 4"/>
    <property type="match status" value="1"/>
</dbReference>
<dbReference type="ExpressionAtlas" id="A0A2K3P913">
    <property type="expression patterns" value="baseline"/>
</dbReference>
<dbReference type="GO" id="GO:0050832">
    <property type="term" value="P:defense response to fungus"/>
    <property type="evidence" value="ECO:0007669"/>
    <property type="project" value="InterPro"/>
</dbReference>
<proteinExistence type="predicted"/>
<evidence type="ECO:0000313" key="3">
    <source>
        <dbReference type="Proteomes" id="UP000236291"/>
    </source>
</evidence>
<feature type="region of interest" description="Disordered" evidence="1">
    <location>
        <begin position="162"/>
        <end position="189"/>
    </location>
</feature>
<gene>
    <name evidence="2" type="ORF">L195_g008383</name>
</gene>
<reference evidence="2 3" key="1">
    <citation type="journal article" date="2014" name="Am. J. Bot.">
        <title>Genome assembly and annotation for red clover (Trifolium pratense; Fabaceae).</title>
        <authorList>
            <person name="Istvanek J."/>
            <person name="Jaros M."/>
            <person name="Krenek A."/>
            <person name="Repkova J."/>
        </authorList>
    </citation>
    <scope>NUCLEOTIDE SEQUENCE [LARGE SCALE GENOMIC DNA]</scope>
    <source>
        <strain evidence="3">cv. Tatra</strain>
        <tissue evidence="2">Young leaves</tissue>
    </source>
</reference>
<name>A0A2K3P913_TRIPR</name>
<comment type="caution">
    <text evidence="2">The sequence shown here is derived from an EMBL/GenBank/DDBJ whole genome shotgun (WGS) entry which is preliminary data.</text>
</comment>
<dbReference type="Proteomes" id="UP000236291">
    <property type="component" value="Unassembled WGS sequence"/>
</dbReference>
<protein>
    <submittedName>
        <fullName evidence="2">Uncharacterized protein</fullName>
    </submittedName>
</protein>
<dbReference type="AlphaFoldDB" id="A0A2K3P913"/>
<dbReference type="InterPro" id="IPR033485">
    <property type="entry name" value="EMSY-LIKE_plant"/>
</dbReference>